<name>A0A5E6MQP7_9BACT</name>
<accession>A0A5E6MQP7</accession>
<gene>
    <name evidence="2" type="ORF">MAMC_02227</name>
</gene>
<protein>
    <submittedName>
        <fullName evidence="2">Uncharacterized protein</fullName>
    </submittedName>
</protein>
<reference evidence="2" key="1">
    <citation type="submission" date="2019-09" db="EMBL/GenBank/DDBJ databases">
        <authorList>
            <person name="Cremers G."/>
        </authorList>
    </citation>
    <scope>NUCLEOTIDE SEQUENCE [LARGE SCALE GENOMIC DNA]</scope>
    <source>
        <strain evidence="2">3B</strain>
    </source>
</reference>
<comment type="caution">
    <text evidence="2">The sequence shown here is derived from an EMBL/GenBank/DDBJ whole genome shotgun (WGS) entry which is preliminary data.</text>
</comment>
<dbReference type="EMBL" id="CABFUZ020000260">
    <property type="protein sequence ID" value="VVM08513.1"/>
    <property type="molecule type" value="Genomic_DNA"/>
</dbReference>
<organism evidence="2 3">
    <name type="scientific">Methylacidimicrobium cyclopophantes</name>
    <dbReference type="NCBI Taxonomy" id="1041766"/>
    <lineage>
        <taxon>Bacteria</taxon>
        <taxon>Pseudomonadati</taxon>
        <taxon>Verrucomicrobiota</taxon>
        <taxon>Methylacidimicrobium</taxon>
    </lineage>
</organism>
<feature type="transmembrane region" description="Helical" evidence="1">
    <location>
        <begin position="14"/>
        <end position="36"/>
    </location>
</feature>
<keyword evidence="3" id="KW-1185">Reference proteome</keyword>
<proteinExistence type="predicted"/>
<evidence type="ECO:0000256" key="1">
    <source>
        <dbReference type="SAM" id="Phobius"/>
    </source>
</evidence>
<dbReference type="Proteomes" id="UP000381693">
    <property type="component" value="Unassembled WGS sequence"/>
</dbReference>
<keyword evidence="1" id="KW-0472">Membrane</keyword>
<keyword evidence="1" id="KW-0812">Transmembrane</keyword>
<dbReference type="AlphaFoldDB" id="A0A5E6MQP7"/>
<evidence type="ECO:0000313" key="3">
    <source>
        <dbReference type="Proteomes" id="UP000381693"/>
    </source>
</evidence>
<evidence type="ECO:0000313" key="2">
    <source>
        <dbReference type="EMBL" id="VVM08513.1"/>
    </source>
</evidence>
<sequence>MGIGQGWKKAEEELLAFLGMAATMQMLTGLAPLIAASEDFFVFMARQPEQVLRLQARIERILG</sequence>
<keyword evidence="1" id="KW-1133">Transmembrane helix</keyword>